<dbReference type="RefSeq" id="WP_264797167.1">
    <property type="nucleotide sequence ID" value="NZ_BRVS01000026.1"/>
</dbReference>
<evidence type="ECO:0000256" key="4">
    <source>
        <dbReference type="ARBA" id="ARBA00022729"/>
    </source>
</evidence>
<organism evidence="10 11">
    <name type="scientific">Arthrobacter mangrovi</name>
    <dbReference type="NCBI Taxonomy" id="2966350"/>
    <lineage>
        <taxon>Bacteria</taxon>
        <taxon>Bacillati</taxon>
        <taxon>Actinomycetota</taxon>
        <taxon>Actinomycetes</taxon>
        <taxon>Micrococcales</taxon>
        <taxon>Micrococcaceae</taxon>
        <taxon>Arthrobacter</taxon>
    </lineage>
</organism>
<keyword evidence="3" id="KW-0964">Secreted</keyword>
<name>A0ABQ5MYP2_9MICC</name>
<evidence type="ECO:0000259" key="9">
    <source>
        <dbReference type="PROSITE" id="PS50847"/>
    </source>
</evidence>
<dbReference type="InterPro" id="IPR033764">
    <property type="entry name" value="Sdr_B"/>
</dbReference>
<evidence type="ECO:0000313" key="10">
    <source>
        <dbReference type="EMBL" id="GLB69084.1"/>
    </source>
</evidence>
<keyword evidence="7" id="KW-0812">Transmembrane</keyword>
<feature type="region of interest" description="Disordered" evidence="6">
    <location>
        <begin position="379"/>
        <end position="407"/>
    </location>
</feature>
<comment type="subcellular location">
    <subcellularLocation>
        <location evidence="1">Secreted</location>
    </subcellularLocation>
</comment>
<gene>
    <name evidence="10" type="ORF">AHIS1636_35270</name>
</gene>
<dbReference type="Proteomes" id="UP001209654">
    <property type="component" value="Unassembled WGS sequence"/>
</dbReference>
<evidence type="ECO:0000256" key="5">
    <source>
        <dbReference type="ARBA" id="ARBA00023088"/>
    </source>
</evidence>
<feature type="chain" id="PRO_5047479726" description="Gram-positive cocci surface proteins LPxTG domain-containing protein" evidence="8">
    <location>
        <begin position="33"/>
        <end position="446"/>
    </location>
</feature>
<protein>
    <recommendedName>
        <fullName evidence="9">Gram-positive cocci surface proteins LPxTG domain-containing protein</fullName>
    </recommendedName>
</protein>
<feature type="region of interest" description="Disordered" evidence="6">
    <location>
        <begin position="125"/>
        <end position="145"/>
    </location>
</feature>
<dbReference type="EMBL" id="BRVS01000026">
    <property type="protein sequence ID" value="GLB69084.1"/>
    <property type="molecule type" value="Genomic_DNA"/>
</dbReference>
<evidence type="ECO:0000256" key="2">
    <source>
        <dbReference type="ARBA" id="ARBA00022512"/>
    </source>
</evidence>
<keyword evidence="5" id="KW-0572">Peptidoglycan-anchor</keyword>
<keyword evidence="7" id="KW-0472">Membrane</keyword>
<feature type="transmembrane region" description="Helical" evidence="7">
    <location>
        <begin position="422"/>
        <end position="440"/>
    </location>
</feature>
<keyword evidence="11" id="KW-1185">Reference proteome</keyword>
<evidence type="ECO:0000256" key="8">
    <source>
        <dbReference type="SAM" id="SignalP"/>
    </source>
</evidence>
<comment type="caution">
    <text evidence="10">The sequence shown here is derived from an EMBL/GenBank/DDBJ whole genome shotgun (WGS) entry which is preliminary data.</text>
</comment>
<feature type="compositionally biased region" description="Basic and acidic residues" evidence="6">
    <location>
        <begin position="58"/>
        <end position="75"/>
    </location>
</feature>
<dbReference type="Gene3D" id="2.60.40.10">
    <property type="entry name" value="Immunoglobulins"/>
    <property type="match status" value="2"/>
</dbReference>
<proteinExistence type="predicted"/>
<dbReference type="InterPro" id="IPR019931">
    <property type="entry name" value="LPXTG_anchor"/>
</dbReference>
<dbReference type="Pfam" id="PF17210">
    <property type="entry name" value="SdrD_B"/>
    <property type="match status" value="2"/>
</dbReference>
<feature type="region of interest" description="Disordered" evidence="6">
    <location>
        <begin position="37"/>
        <end position="101"/>
    </location>
</feature>
<dbReference type="PROSITE" id="PS50847">
    <property type="entry name" value="GRAM_POS_ANCHORING"/>
    <property type="match status" value="1"/>
</dbReference>
<accession>A0ABQ5MYP2</accession>
<keyword evidence="4 8" id="KW-0732">Signal</keyword>
<keyword evidence="7" id="KW-1133">Transmembrane helix</keyword>
<evidence type="ECO:0000256" key="6">
    <source>
        <dbReference type="SAM" id="MobiDB-lite"/>
    </source>
</evidence>
<dbReference type="SUPFAM" id="SSF117074">
    <property type="entry name" value="Hypothetical protein PA1324"/>
    <property type="match status" value="2"/>
</dbReference>
<feature type="signal peptide" evidence="8">
    <location>
        <begin position="1"/>
        <end position="32"/>
    </location>
</feature>
<feature type="domain" description="Gram-positive cocci surface proteins LPxTG" evidence="9">
    <location>
        <begin position="412"/>
        <end position="446"/>
    </location>
</feature>
<evidence type="ECO:0000313" key="11">
    <source>
        <dbReference type="Proteomes" id="UP001209654"/>
    </source>
</evidence>
<evidence type="ECO:0000256" key="7">
    <source>
        <dbReference type="SAM" id="Phobius"/>
    </source>
</evidence>
<dbReference type="PANTHER" id="PTHR23303">
    <property type="entry name" value="CARBOXYPEPTIDASE REGULATORY REGION-CONTAINING"/>
    <property type="match status" value="1"/>
</dbReference>
<evidence type="ECO:0000256" key="1">
    <source>
        <dbReference type="ARBA" id="ARBA00004613"/>
    </source>
</evidence>
<evidence type="ECO:0000256" key="3">
    <source>
        <dbReference type="ARBA" id="ARBA00022525"/>
    </source>
</evidence>
<dbReference type="PANTHER" id="PTHR23303:SF14">
    <property type="entry name" value="BOS COMPLEX SUBUNIT NOMO1-RELATED"/>
    <property type="match status" value="1"/>
</dbReference>
<reference evidence="10 11" key="1">
    <citation type="journal article" date="2023" name="Int. J. Syst. Evol. Microbiol.">
        <title>Arthrobacter mangrovi sp. nov., an actinobacterium isolated from the rhizosphere of a mangrove.</title>
        <authorList>
            <person name="Hamada M."/>
            <person name="Saitou S."/>
            <person name="Enomoto N."/>
            <person name="Nanri K."/>
            <person name="Hidaka K."/>
            <person name="Miura T."/>
            <person name="Tamura T."/>
        </authorList>
    </citation>
    <scope>NUCLEOTIDE SEQUENCE [LARGE SCALE GENOMIC DNA]</scope>
    <source>
        <strain evidence="10 11">NBRC 112813</strain>
    </source>
</reference>
<dbReference type="InterPro" id="IPR051417">
    <property type="entry name" value="SDr/BOS_complex"/>
</dbReference>
<sequence>MSSNSRPVCFRSAAALATVAAVAALGMGPAPAALATELPPVGAEPAGSIPAQGQPEDSPLRRAFDSTLDEAREQAADEEDTEAQAATEGEAPSGAGQVGGAAAPETVIDDAPEGSAMVLPDAVQEMSGGAAAQQPVRPQATRPQAAGYTVSGSVWGDYYGDGDYSASLDEWAAGIEVQLLAKDGTRVRTSITDAAGRYAFENLDAGTYRLRFPSVDDVGFSFDIDDDGYTPSFELGPEQTSFTFDLPLFVPEDWPSLAFAAYFDADRDGIFDEDEAGAPEVDVEILSEDGSLAATATTDENGMSGGWLDEGRYRLRLSVPDGYVVSGAEAYLYPFEDEGPQALGIGPDGLTDPFDVDGEYSAMIAIGLAEADAVAPAAPDTEPAAMAPAPVAQPAAAGSAEAQPAEATVPRLAETGSTTTPLVPLAALALATGVVLLRLVRRKPAA</sequence>
<dbReference type="InterPro" id="IPR013783">
    <property type="entry name" value="Ig-like_fold"/>
</dbReference>
<keyword evidence="2" id="KW-0134">Cell wall</keyword>